<dbReference type="Proteomes" id="UP001232001">
    <property type="component" value="Chromosome"/>
</dbReference>
<dbReference type="RefSeq" id="WP_279650528.1">
    <property type="nucleotide sequence ID" value="NZ_CP122539.1"/>
</dbReference>
<feature type="signal peptide" evidence="1">
    <location>
        <begin position="1"/>
        <end position="17"/>
    </location>
</feature>
<evidence type="ECO:0008006" key="4">
    <source>
        <dbReference type="Google" id="ProtNLM"/>
    </source>
</evidence>
<accession>A0ABY8KZH9</accession>
<keyword evidence="1" id="KW-0732">Signal</keyword>
<organism evidence="2 3">
    <name type="scientific">Tenacibaculum tangerinum</name>
    <dbReference type="NCBI Taxonomy" id="3038772"/>
    <lineage>
        <taxon>Bacteria</taxon>
        <taxon>Pseudomonadati</taxon>
        <taxon>Bacteroidota</taxon>
        <taxon>Flavobacteriia</taxon>
        <taxon>Flavobacteriales</taxon>
        <taxon>Flavobacteriaceae</taxon>
        <taxon>Tenacibaculum</taxon>
    </lineage>
</organism>
<name>A0ABY8KZH9_9FLAO</name>
<gene>
    <name evidence="2" type="ORF">P8625_11090</name>
</gene>
<reference evidence="2 3" key="1">
    <citation type="submission" date="2023-04" db="EMBL/GenBank/DDBJ databases">
        <title>Tenacibaculum tangerinum sp. nov., isolated from sea tidal flat of South Korea.</title>
        <authorList>
            <person name="Lee S.H."/>
            <person name="Kim J.-J."/>
        </authorList>
    </citation>
    <scope>NUCLEOTIDE SEQUENCE [LARGE SCALE GENOMIC DNA]</scope>
    <source>
        <strain evidence="2 3">GRR-S3-23</strain>
    </source>
</reference>
<protein>
    <recommendedName>
        <fullName evidence="4">Lipoprotein</fullName>
    </recommendedName>
</protein>
<evidence type="ECO:0000313" key="2">
    <source>
        <dbReference type="EMBL" id="WGH74633.1"/>
    </source>
</evidence>
<feature type="chain" id="PRO_5045898076" description="Lipoprotein" evidence="1">
    <location>
        <begin position="18"/>
        <end position="153"/>
    </location>
</feature>
<keyword evidence="3" id="KW-1185">Reference proteome</keyword>
<evidence type="ECO:0000256" key="1">
    <source>
        <dbReference type="SAM" id="SignalP"/>
    </source>
</evidence>
<dbReference type="EMBL" id="CP122539">
    <property type="protein sequence ID" value="WGH74633.1"/>
    <property type="molecule type" value="Genomic_DNA"/>
</dbReference>
<proteinExistence type="predicted"/>
<evidence type="ECO:0000313" key="3">
    <source>
        <dbReference type="Proteomes" id="UP001232001"/>
    </source>
</evidence>
<sequence length="153" mass="17343">MKLIGILILALSFTECASVKTENNHPFKVESANYSYVSGGVKGSYNSTNLIIYFTSKEPVDFKNVYFQNRITKAVVEQHNNTNYIAARYKTSSNDKEDLVLHANPEEEFGNTAVENFPFELKDDEAMISYALGEKIYYVKVANIVKKDAVFMQ</sequence>